<reference evidence="2" key="1">
    <citation type="submission" date="2020-07" db="EMBL/GenBank/DDBJ databases">
        <title>Multicomponent nature underlies the extraordinary mechanical properties of spider dragline silk.</title>
        <authorList>
            <person name="Kono N."/>
            <person name="Nakamura H."/>
            <person name="Mori M."/>
            <person name="Yoshida Y."/>
            <person name="Ohtoshi R."/>
            <person name="Malay A.D."/>
            <person name="Moran D.A.P."/>
            <person name="Tomita M."/>
            <person name="Numata K."/>
            <person name="Arakawa K."/>
        </authorList>
    </citation>
    <scope>NUCLEOTIDE SEQUENCE</scope>
</reference>
<feature type="signal peptide" evidence="1">
    <location>
        <begin position="1"/>
        <end position="15"/>
    </location>
</feature>
<name>A0A8X6HK38_TRICU</name>
<comment type="caution">
    <text evidence="2">The sequence shown here is derived from an EMBL/GenBank/DDBJ whole genome shotgun (WGS) entry which is preliminary data.</text>
</comment>
<feature type="chain" id="PRO_5036488000" description="Motility protein B-like N-terminal domain-containing protein" evidence="1">
    <location>
        <begin position="16"/>
        <end position="95"/>
    </location>
</feature>
<keyword evidence="1" id="KW-0732">Signal</keyword>
<feature type="non-terminal residue" evidence="2">
    <location>
        <position position="1"/>
    </location>
</feature>
<evidence type="ECO:0000256" key="1">
    <source>
        <dbReference type="SAM" id="SignalP"/>
    </source>
</evidence>
<organism evidence="2 3">
    <name type="scientific">Trichonephila clavata</name>
    <name type="common">Joro spider</name>
    <name type="synonym">Nephila clavata</name>
    <dbReference type="NCBI Taxonomy" id="2740835"/>
    <lineage>
        <taxon>Eukaryota</taxon>
        <taxon>Metazoa</taxon>
        <taxon>Ecdysozoa</taxon>
        <taxon>Arthropoda</taxon>
        <taxon>Chelicerata</taxon>
        <taxon>Arachnida</taxon>
        <taxon>Araneae</taxon>
        <taxon>Araneomorphae</taxon>
        <taxon>Entelegynae</taxon>
        <taxon>Araneoidea</taxon>
        <taxon>Nephilidae</taxon>
        <taxon>Trichonephila</taxon>
    </lineage>
</organism>
<gene>
    <name evidence="2" type="ORF">TNCT_87121</name>
</gene>
<keyword evidence="3" id="KW-1185">Reference proteome</keyword>
<proteinExistence type="predicted"/>
<dbReference type="AlphaFoldDB" id="A0A8X6HK38"/>
<evidence type="ECO:0000313" key="2">
    <source>
        <dbReference type="EMBL" id="GFR25033.1"/>
    </source>
</evidence>
<dbReference type="Proteomes" id="UP000887116">
    <property type="component" value="Unassembled WGS sequence"/>
</dbReference>
<evidence type="ECO:0000313" key="3">
    <source>
        <dbReference type="Proteomes" id="UP000887116"/>
    </source>
</evidence>
<accession>A0A8X6HK38</accession>
<sequence length="95" mass="11132">LDVLILVFFTTVLFTVEIIEKDEEIKFQIHFKNSNGTFFEKKSYTYSSNKNSESEISAFNSEIEYRLAKVGQAMKEEKETKKLLLNPKIEHHINV</sequence>
<protein>
    <recommendedName>
        <fullName evidence="4">Motility protein B-like N-terminal domain-containing protein</fullName>
    </recommendedName>
</protein>
<dbReference type="EMBL" id="BMAO01028484">
    <property type="protein sequence ID" value="GFR25033.1"/>
    <property type="molecule type" value="Genomic_DNA"/>
</dbReference>
<evidence type="ECO:0008006" key="4">
    <source>
        <dbReference type="Google" id="ProtNLM"/>
    </source>
</evidence>